<dbReference type="SUPFAM" id="SSF69318">
    <property type="entry name" value="Integrin alpha N-terminal domain"/>
    <property type="match status" value="1"/>
</dbReference>
<dbReference type="NCBIfam" id="TIGR03696">
    <property type="entry name" value="Rhs_assc_core"/>
    <property type="match status" value="1"/>
</dbReference>
<keyword evidence="7" id="KW-1185">Reference proteome</keyword>
<comment type="caution">
    <text evidence="6">The sequence shown here is derived from an EMBL/GenBank/DDBJ whole genome shotgun (WGS) entry which is preliminary data.</text>
</comment>
<dbReference type="InterPro" id="IPR006530">
    <property type="entry name" value="YD"/>
</dbReference>
<dbReference type="InterPro" id="IPR050708">
    <property type="entry name" value="T6SS_VgrG/RHS"/>
</dbReference>
<keyword evidence="3" id="KW-0843">Virulence</keyword>
<dbReference type="RefSeq" id="WP_109621505.1">
    <property type="nucleotide sequence ID" value="NZ_PPEI02000003.1"/>
</dbReference>
<proteinExistence type="predicted"/>
<evidence type="ECO:0000256" key="1">
    <source>
        <dbReference type="ARBA" id="ARBA00004613"/>
    </source>
</evidence>
<dbReference type="PROSITE" id="PS00018">
    <property type="entry name" value="EF_HAND_1"/>
    <property type="match status" value="1"/>
</dbReference>
<dbReference type="InterPro" id="IPR018247">
    <property type="entry name" value="EF_Hand_1_Ca_BS"/>
</dbReference>
<keyword evidence="4" id="KW-0812">Transmembrane</keyword>
<evidence type="ECO:0000256" key="2">
    <source>
        <dbReference type="ARBA" id="ARBA00022525"/>
    </source>
</evidence>
<dbReference type="GO" id="GO:0005737">
    <property type="term" value="C:cytoplasm"/>
    <property type="evidence" value="ECO:0007669"/>
    <property type="project" value="InterPro"/>
</dbReference>
<dbReference type="Proteomes" id="UP000236182">
    <property type="component" value="Unassembled WGS sequence"/>
</dbReference>
<dbReference type="InterPro" id="IPR003284">
    <property type="entry name" value="Sal_SpvB"/>
</dbReference>
<feature type="transmembrane region" description="Helical" evidence="4">
    <location>
        <begin position="1961"/>
        <end position="1990"/>
    </location>
</feature>
<dbReference type="Gene3D" id="2.40.128.340">
    <property type="match status" value="1"/>
</dbReference>
<sequence length="2292" mass="256032">MKFFSSLILSLCSVWGLSQTILYQAETTSRTVQDPQTVVMTQGFHAKSNISNTFVAKIGSATESPGGGPIDSNAGANNPSGTIEDSIKFHDTKGNIEVTGTGQIQFTLPVALPPGIKDVAPQVNLVYLSGTGNGIAGYSWNLSGITSISRIGKTLEAYEEIKPVQIDYSDDYSFNGQRLILKSGEYGKDGAEYVTEKYSNIKIKSVGNYPVNGKDVGPEYFEVTFEDGSQAWYGSYGANVNGKPTVTTPLEYNIVKWKDIQGNYISYNYASDSDTGGFRTSNRVMRISSIEWGGNEKLNKPHFNLIEFIYRDRDLKEISYVQGLEHKQYKILSEILVKTHSQPFKTYRLEYKKDSNGTNYQFLDKVTEYNSANKAANPVTFEYENSARGTDWTQSISHSLESGLLGDFDGDGKIDALEYRDQPFRVCENIGGTGFNPICINPINKPAGFYLTKKALDQPQGQGEITFVGSIDITKDEFKKAIPISFKTLSGIMENQQGFAFYKVANDTRDIQLFIYSINQANQLEHQYTKILPKSVYDLTTPEIAPMESGTRFKTTPLKLMELDLDGDGISELIMGFNDAVHTKSQKPQDPNAPIGLPEFDETFQDWKRYIVANMDNAVSISQSYSQMSFYPYNTDILETYKMGDFDGDGKTDFLRFDSGNRAFIVQFQKGPNNLYSVIENGFYLNDERTKGITQRAVIGDFNGDGKSDLLIPASDTTTDWYLYQSTGKYFDEEFKPNFALFRKDQLVNSNKDGTANVERTSHQAYDLDRDGKSDFVTFNYRKERVKLGSSQTIFNIYYHNTVDIKISTGEKKFNNDIRYAFSEGPLGDRSPMDGGQTYLNERTKYDLQELLGSFKINQSIHQIILVSPSTIRGVSGDRVKRIDFYDVSKEARINSISQSGIKTVIRYKELDPNISPNFYQTVKKEKYPYMELKNALQSFAVSQLEQSGKKQDFLYRGLLVHLQGRGMIGFRQTARSSWYADGLESNKVWNGIEIDPLNESLPIKEWSIRTRNEAKVFPADISENNSELLTFKSTVYKTDKLINNQVAASITDIDKSKIVTVIVPTITKTKDFLTGTITENSITYGNYYLPSQNISKINNGYAVTASAYNYFHNPSGIGSEYYIGRPQSKTEITSAYGDTKSTKKEFLYENNLLKTMKTWNRDNTGWLQETYDHDGFGNIIQTTTINSVDSQSRNIKSQYEAKGRFIVKKTDNLGLETNITYNDWGQILTQSDPLGNILSNTYDAWGKLLTAKSNLGGITTFQYKKDKDYNIIITQNDPNGNISKKHVNKWGLDYKTSTKAFAQGEYFSKDFQYDALGRKIGESEPYSEGGSPSQWNSIIYDDSVYPVKITVTAFNGKQIETTVSGNTTTEKEMNGYGRSTSKTKDALGSIIHSTDKGGTINFSYNAAGEQIKAQYGENIVTTKFDTWGRKSEFNDPSNGTYKFEYDGLGQARKVISPKGIKEYIYNNLGQLISQKEISTIDGGKTTNKTISYVYDDKGRNISKSGTSKGQSYNTNITFDPQGRVLSSSESSNGKYFIQKGMTYDDKARITSYEKQLFSAGILTKVQIENIYNAWNGDLYKVRDKNSGKILWELKETNHKGQILKAQLGASEINQTYEPDGTLSQVNHGSAIKKHILLLSYNFNPLKNEVEARTTGGDFYINESFDYDNNNRLINWTNPVTGTKTEMAVLNVYDNKGRILENDQVGTIKFGNSSKVYQPTGMSLNAAGTQNYSNDLIQNILYNENNDPVFIDGMKGDVAFQYGITNMRQRVTYGGNFSADGEGRFTKFYSEDGNFEILKDNTTGKEKHIIYIGGSPYESNIVYVKNYDETNGSYKFLHKDYLGSILAISDEAGNKLEQRHFDAWGNLTHLQIGNGQVITDQSKIQEILTTGGLLLERGYTSHEHFAEVGIIHMNGRLYDPLLRRFLNPDENIQSPYNTQNYNKYGYVLNNPLIYNDPSGEVFFLIPILVKVAVGALYGAIVGAGVGILAYTIKGLITKNWEGFGKSVLGGAIAGGIAGGLNALGTSLFTPASSILNTGTWNLLSNTVTQLMIDGKIDATTFATAIIGSIVGNKLPGWKSLGGNGLGAWAKNAVGELLHSSTKYGITGAVTGGFSAIFRGNNIWDGFKKGFENGAYNGAGQAFGKIIFMGPTFTPDEKQLKYVKEMSEESNVPYENIAWRHGGILSLVISKNAITIGNNVTMPHKNGSPELFGHEFGHVLQQYVGQEDYNNGHTPKPQGWAYYQAKGIYEQWALVTIFNIKVYDILRPYGAQYNELDADVKVSRFIPEENNKQ</sequence>
<keyword evidence="5" id="KW-0732">Signal</keyword>
<dbReference type="OrthoDB" id="6225685at2"/>
<dbReference type="InterPro" id="IPR022385">
    <property type="entry name" value="Rhs_assc_core"/>
</dbReference>
<feature type="chain" id="PRO_5016338634" description="Type IV secretion protein Rhs" evidence="5">
    <location>
        <begin position="25"/>
        <end position="2292"/>
    </location>
</feature>
<feature type="signal peptide" evidence="5">
    <location>
        <begin position="1"/>
        <end position="24"/>
    </location>
</feature>
<dbReference type="NCBIfam" id="TIGR01643">
    <property type="entry name" value="YD_repeat_2x"/>
    <property type="match status" value="1"/>
</dbReference>
<evidence type="ECO:0000313" key="6">
    <source>
        <dbReference type="EMBL" id="PWN64736.1"/>
    </source>
</evidence>
<evidence type="ECO:0000256" key="4">
    <source>
        <dbReference type="SAM" id="Phobius"/>
    </source>
</evidence>
<accession>A0A316WWJ6</accession>
<dbReference type="EMBL" id="PPEI02000003">
    <property type="protein sequence ID" value="PWN64736.1"/>
    <property type="molecule type" value="Genomic_DNA"/>
</dbReference>
<dbReference type="PANTHER" id="PTHR32305:SF15">
    <property type="entry name" value="PROTEIN RHSA-RELATED"/>
    <property type="match status" value="1"/>
</dbReference>
<evidence type="ECO:0000256" key="3">
    <source>
        <dbReference type="ARBA" id="ARBA00023026"/>
    </source>
</evidence>
<evidence type="ECO:0000256" key="5">
    <source>
        <dbReference type="SAM" id="SignalP"/>
    </source>
</evidence>
<dbReference type="GO" id="GO:0005576">
    <property type="term" value="C:extracellular region"/>
    <property type="evidence" value="ECO:0007669"/>
    <property type="project" value="UniProtKB-SubCell"/>
</dbReference>
<keyword evidence="4" id="KW-1133">Transmembrane helix</keyword>
<dbReference type="PANTHER" id="PTHR32305">
    <property type="match status" value="1"/>
</dbReference>
<keyword evidence="2" id="KW-0964">Secreted</keyword>
<dbReference type="InterPro" id="IPR028994">
    <property type="entry name" value="Integrin_alpha_N"/>
</dbReference>
<name>A0A316WWJ6_9FLAO</name>
<gene>
    <name evidence="6" type="ORF">C1638_012705</name>
</gene>
<dbReference type="Pfam" id="PF03534">
    <property type="entry name" value="SpvB"/>
    <property type="match status" value="1"/>
</dbReference>
<reference evidence="6" key="1">
    <citation type="submission" date="2018-04" db="EMBL/GenBank/DDBJ databases">
        <title>Draft Genome Sequences of Chryseobacterium lactis NCTC11390T isolated from milk, Chryseobacterium oncorhynchi 701B-08T from rainbow trout, and Chryseobacterium viscerum 687B-08T from diseased fish.</title>
        <authorList>
            <person name="Jeong J.-J."/>
            <person name="Lee Y.J."/>
            <person name="Pathiraja D."/>
            <person name="Park B."/>
            <person name="Choi I.-G."/>
            <person name="Kim K.D."/>
        </authorList>
    </citation>
    <scope>NUCLEOTIDE SEQUENCE [LARGE SCALE GENOMIC DNA]</scope>
    <source>
        <strain evidence="6">701B-08</strain>
    </source>
</reference>
<organism evidence="6 7">
    <name type="scientific">Chryseobacterium oncorhynchi</name>
    <dbReference type="NCBI Taxonomy" id="741074"/>
    <lineage>
        <taxon>Bacteria</taxon>
        <taxon>Pseudomonadati</taxon>
        <taxon>Bacteroidota</taxon>
        <taxon>Flavobacteriia</taxon>
        <taxon>Flavobacteriales</taxon>
        <taxon>Weeksellaceae</taxon>
        <taxon>Chryseobacterium group</taxon>
        <taxon>Chryseobacterium</taxon>
    </lineage>
</organism>
<comment type="subcellular location">
    <subcellularLocation>
        <location evidence="1">Secreted</location>
    </subcellularLocation>
</comment>
<dbReference type="Gene3D" id="2.180.10.10">
    <property type="entry name" value="RHS repeat-associated core"/>
    <property type="match status" value="1"/>
</dbReference>
<evidence type="ECO:0000313" key="7">
    <source>
        <dbReference type="Proteomes" id="UP000236182"/>
    </source>
</evidence>
<protein>
    <recommendedName>
        <fullName evidence="8">Type IV secretion protein Rhs</fullName>
    </recommendedName>
</protein>
<keyword evidence="4" id="KW-0472">Membrane</keyword>
<evidence type="ECO:0008006" key="8">
    <source>
        <dbReference type="Google" id="ProtNLM"/>
    </source>
</evidence>